<dbReference type="AlphaFoldDB" id="Q484Q2"/>
<reference evidence="1" key="1">
    <citation type="journal article" date="2005" name="Proc. Natl. Acad. Sci. U.S.A.">
        <title>The psychrophilic lifestyle as revealed by the genome sequence of Colwellia psychrerythraea 34H through genomic and proteomic analyses.</title>
        <authorList>
            <person name="Methe B.A."/>
            <person name="Nelson K.E."/>
            <person name="Deming J.W."/>
            <person name="Momen B."/>
            <person name="Melamud E."/>
            <person name="Zhang X."/>
            <person name="Moult J."/>
            <person name="Madupu R."/>
            <person name="Nelson W.C."/>
            <person name="Dodson R.J."/>
            <person name="Brinkac L.M."/>
            <person name="Daugherty S.C."/>
            <person name="Durkin A.S."/>
            <person name="DeBoy R.T."/>
            <person name="Kolonay J.F."/>
            <person name="Sullivan S.A."/>
            <person name="Zhou L."/>
            <person name="Davidsen T.M."/>
            <person name="Wu M."/>
            <person name="Huston A.L."/>
            <person name="Lewis M."/>
            <person name="Weaver B."/>
            <person name="Weidman J.F."/>
            <person name="Khouri H."/>
            <person name="Utterback T.R."/>
            <person name="Feldblyum T.V."/>
            <person name="Fraser C.M."/>
        </authorList>
    </citation>
    <scope>NUCLEOTIDE SEQUENCE [LARGE SCALE GENOMIC DNA]</scope>
    <source>
        <strain evidence="1">34H</strain>
    </source>
</reference>
<name>Q484Q2_COLP3</name>
<evidence type="ECO:0008006" key="3">
    <source>
        <dbReference type="Google" id="ProtNLM"/>
    </source>
</evidence>
<dbReference type="HOGENOM" id="CLU_1299032_0_0_6"/>
<dbReference type="Proteomes" id="UP000000547">
    <property type="component" value="Chromosome"/>
</dbReference>
<dbReference type="KEGG" id="cps:CPS_1725"/>
<evidence type="ECO:0000313" key="2">
    <source>
        <dbReference type="Proteomes" id="UP000000547"/>
    </source>
</evidence>
<sequence>MLLFIIVKQNNKSHGIQVEFSTEELEFFNNIFAEKSTDCMTSDSHHKLGVKSGVPQNLRQVLVGSQLTLLAEIGHYQLWFPISLSINEQGDFSPKLGTPEVIDIRGHERSWRIKTPKNVAVIDIFHDQKIEILSLSATGLTLKVPNSGNNYIDLQQYSFEMSLAGEEPLKLELDLVRRDKNIVAAKFKDLQEGKEALRKFLFNSHQLKYSNLYQDVI</sequence>
<dbReference type="EMBL" id="CP000083">
    <property type="protein sequence ID" value="AAZ24620.1"/>
    <property type="molecule type" value="Genomic_DNA"/>
</dbReference>
<organism evidence="1 2">
    <name type="scientific">Colwellia psychrerythraea (strain 34H / ATCC BAA-681)</name>
    <name type="common">Vibrio psychroerythus</name>
    <dbReference type="NCBI Taxonomy" id="167879"/>
    <lineage>
        <taxon>Bacteria</taxon>
        <taxon>Pseudomonadati</taxon>
        <taxon>Pseudomonadota</taxon>
        <taxon>Gammaproteobacteria</taxon>
        <taxon>Alteromonadales</taxon>
        <taxon>Colwelliaceae</taxon>
        <taxon>Colwellia</taxon>
    </lineage>
</organism>
<protein>
    <recommendedName>
        <fullName evidence="3">PilZ domain-containing protein</fullName>
    </recommendedName>
</protein>
<gene>
    <name evidence="1" type="ordered locus">CPS_1725</name>
</gene>
<evidence type="ECO:0000313" key="1">
    <source>
        <dbReference type="EMBL" id="AAZ24620.1"/>
    </source>
</evidence>
<accession>Q484Q2</accession>
<proteinExistence type="predicted"/>